<evidence type="ECO:0000259" key="1">
    <source>
        <dbReference type="Pfam" id="PF08241"/>
    </source>
</evidence>
<dbReference type="OrthoDB" id="65624at2"/>
<dbReference type="AlphaFoldDB" id="A0A561SWJ4"/>
<dbReference type="Gene3D" id="3.40.50.150">
    <property type="entry name" value="Vaccinia Virus protein VP39"/>
    <property type="match status" value="1"/>
</dbReference>
<dbReference type="InterPro" id="IPR052356">
    <property type="entry name" value="Thiol_S-MT"/>
</dbReference>
<feature type="domain" description="Methyltransferase type 11" evidence="1">
    <location>
        <begin position="48"/>
        <end position="140"/>
    </location>
</feature>
<dbReference type="InterPro" id="IPR029063">
    <property type="entry name" value="SAM-dependent_MTases_sf"/>
</dbReference>
<proteinExistence type="predicted"/>
<dbReference type="CDD" id="cd02440">
    <property type="entry name" value="AdoMet_MTases"/>
    <property type="match status" value="1"/>
</dbReference>
<keyword evidence="2" id="KW-0489">Methyltransferase</keyword>
<comment type="caution">
    <text evidence="2">The sequence shown here is derived from an EMBL/GenBank/DDBJ whole genome shotgun (WGS) entry which is preliminary data.</text>
</comment>
<evidence type="ECO:0000313" key="2">
    <source>
        <dbReference type="EMBL" id="TWF79236.1"/>
    </source>
</evidence>
<evidence type="ECO:0000313" key="3">
    <source>
        <dbReference type="Proteomes" id="UP000321261"/>
    </source>
</evidence>
<dbReference type="PANTHER" id="PTHR45036">
    <property type="entry name" value="METHYLTRANSFERASE LIKE 7B"/>
    <property type="match status" value="1"/>
</dbReference>
<dbReference type="Pfam" id="PF08241">
    <property type="entry name" value="Methyltransf_11"/>
    <property type="match status" value="1"/>
</dbReference>
<dbReference type="PANTHER" id="PTHR45036:SF1">
    <property type="entry name" value="METHYLTRANSFERASE LIKE 7A"/>
    <property type="match status" value="1"/>
</dbReference>
<keyword evidence="2" id="KW-0808">Transferase</keyword>
<dbReference type="SUPFAM" id="SSF53335">
    <property type="entry name" value="S-adenosyl-L-methionine-dependent methyltransferases"/>
    <property type="match status" value="1"/>
</dbReference>
<dbReference type="GO" id="GO:0008757">
    <property type="term" value="F:S-adenosylmethionine-dependent methyltransferase activity"/>
    <property type="evidence" value="ECO:0007669"/>
    <property type="project" value="InterPro"/>
</dbReference>
<dbReference type="RefSeq" id="WP_147258115.1">
    <property type="nucleotide sequence ID" value="NZ_VIWU01000001.1"/>
</dbReference>
<accession>A0A561SWJ4</accession>
<gene>
    <name evidence="2" type="ORF">FHX44_115164</name>
</gene>
<dbReference type="GO" id="GO:0032259">
    <property type="term" value="P:methylation"/>
    <property type="evidence" value="ECO:0007669"/>
    <property type="project" value="UniProtKB-KW"/>
</dbReference>
<dbReference type="Proteomes" id="UP000321261">
    <property type="component" value="Unassembled WGS sequence"/>
</dbReference>
<keyword evidence="3" id="KW-1185">Reference proteome</keyword>
<protein>
    <submittedName>
        <fullName evidence="2">Phosphatidylethanolamine N-methyltransferase /phosphatidyl-N-methylethanolamine N-methyltransferase</fullName>
    </submittedName>
</protein>
<reference evidence="2 3" key="1">
    <citation type="submission" date="2019-06" db="EMBL/GenBank/DDBJ databases">
        <title>Sequencing the genomes of 1000 actinobacteria strains.</title>
        <authorList>
            <person name="Klenk H.-P."/>
        </authorList>
    </citation>
    <scope>NUCLEOTIDE SEQUENCE [LARGE SCALE GENOMIC DNA]</scope>
    <source>
        <strain evidence="2 3">DSM 45671</strain>
    </source>
</reference>
<sequence length="208" mass="23252">MRGPEAERLRRYWDKHAGSYDRQMAFLDRKVFGDSRQWVCHGAVGDVLEVGIGTGLNLDSYPADVSITGVDLSPEMLEHARRRAATSGRTVSLQVGDAHRLEFPDAAFDTVVCTFALCAIPDDRRAIAEMWRVLRPGGRLRLADHVVSTSAPARLLQRMLELVTIPTGGEHFRRRPVLHVRDQGFVIEQQERFRLGIVERVVAGKPGA</sequence>
<dbReference type="EMBL" id="VIWU01000001">
    <property type="protein sequence ID" value="TWF79236.1"/>
    <property type="molecule type" value="Genomic_DNA"/>
</dbReference>
<name>A0A561SWJ4_9PSEU</name>
<organism evidence="2 3">
    <name type="scientific">Pseudonocardia hierapolitana</name>
    <dbReference type="NCBI Taxonomy" id="1128676"/>
    <lineage>
        <taxon>Bacteria</taxon>
        <taxon>Bacillati</taxon>
        <taxon>Actinomycetota</taxon>
        <taxon>Actinomycetes</taxon>
        <taxon>Pseudonocardiales</taxon>
        <taxon>Pseudonocardiaceae</taxon>
        <taxon>Pseudonocardia</taxon>
    </lineage>
</organism>
<dbReference type="InterPro" id="IPR013216">
    <property type="entry name" value="Methyltransf_11"/>
</dbReference>